<accession>A0ABZ0ZYJ5</accession>
<name>A0ABZ0ZYJ5_9PSED</name>
<evidence type="ECO:0000313" key="3">
    <source>
        <dbReference type="Proteomes" id="UP001322392"/>
    </source>
</evidence>
<dbReference type="RefSeq" id="WP_323985710.1">
    <property type="nucleotide sequence ID" value="NZ_CP139639.1"/>
</dbReference>
<keyword evidence="3" id="KW-1185">Reference proteome</keyword>
<dbReference type="NCBIfam" id="TIGR01690">
    <property type="entry name" value="ICE_RAQPRD"/>
    <property type="match status" value="1"/>
</dbReference>
<dbReference type="EMBL" id="CP139639">
    <property type="protein sequence ID" value="WRI21872.1"/>
    <property type="molecule type" value="Genomic_DNA"/>
</dbReference>
<dbReference type="InterPro" id="IPR019110">
    <property type="entry name" value="Uncharacterised_RAQPRD"/>
</dbReference>
<sequence length="110" mass="12204">MPTTIIRCLLLSLAAVDSSGNAASEYEQGELSLVQQQLVIIERLAAQAETSGSAQPNERYRLDYPRLADDIRRIRQGVQGYLFPSRAQPRDSTELVGDYRLDTPPTEPSP</sequence>
<feature type="region of interest" description="Disordered" evidence="1">
    <location>
        <begin position="82"/>
        <end position="110"/>
    </location>
</feature>
<gene>
    <name evidence="2" type="ORF">SPL95_14660</name>
</gene>
<proteinExistence type="predicted"/>
<reference evidence="2 3" key="1">
    <citation type="submission" date="2023-12" db="EMBL/GenBank/DDBJ databases">
        <title>First complete genome sequence of Pseudomonas canadensis strain Pcan-CK-23 isolated from homogenized tissues of Zophobas morio larvae.</title>
        <authorList>
            <person name="Kundlacz C."/>
            <person name="Aldeia C."/>
            <person name="Eddoubaji Y."/>
            <person name="Campos-Madueno E.I."/>
            <person name="Endimiani A."/>
        </authorList>
    </citation>
    <scope>NUCLEOTIDE SEQUENCE [LARGE SCALE GENOMIC DNA]</scope>
    <source>
        <strain evidence="2 3">Pcan-CK-23</strain>
    </source>
</reference>
<dbReference type="Pfam" id="PF09686">
    <property type="entry name" value="Plasmid_RAQPRD"/>
    <property type="match status" value="1"/>
</dbReference>
<feature type="compositionally biased region" description="Basic and acidic residues" evidence="1">
    <location>
        <begin position="88"/>
        <end position="101"/>
    </location>
</feature>
<evidence type="ECO:0000256" key="1">
    <source>
        <dbReference type="SAM" id="MobiDB-lite"/>
    </source>
</evidence>
<organism evidence="2 3">
    <name type="scientific">Pseudomonas canadensis</name>
    <dbReference type="NCBI Taxonomy" id="915099"/>
    <lineage>
        <taxon>Bacteria</taxon>
        <taxon>Pseudomonadati</taxon>
        <taxon>Pseudomonadota</taxon>
        <taxon>Gammaproteobacteria</taxon>
        <taxon>Pseudomonadales</taxon>
        <taxon>Pseudomonadaceae</taxon>
        <taxon>Pseudomonas</taxon>
    </lineage>
</organism>
<protein>
    <submittedName>
        <fullName evidence="2">RAQPRD family integrative conjugative element protein</fullName>
    </submittedName>
</protein>
<dbReference type="Proteomes" id="UP001322392">
    <property type="component" value="Chromosome"/>
</dbReference>
<evidence type="ECO:0000313" key="2">
    <source>
        <dbReference type="EMBL" id="WRI21872.1"/>
    </source>
</evidence>